<dbReference type="Proteomes" id="UP001329430">
    <property type="component" value="Chromosome 8"/>
</dbReference>
<keyword evidence="7" id="KW-1185">Reference proteome</keyword>
<gene>
    <name evidence="6" type="ORF">RI129_010798</name>
</gene>
<evidence type="ECO:0000256" key="1">
    <source>
        <dbReference type="ARBA" id="ARBA00009995"/>
    </source>
</evidence>
<keyword evidence="2 4" id="KW-0328">Glycosyltransferase</keyword>
<feature type="signal peptide" evidence="5">
    <location>
        <begin position="1"/>
        <end position="31"/>
    </location>
</feature>
<keyword evidence="3 4" id="KW-0808">Transferase</keyword>
<protein>
    <recommendedName>
        <fullName evidence="5">UDP-glucuronosyltransferase</fullName>
        <ecNumber evidence="5">2.4.1.17</ecNumber>
    </recommendedName>
</protein>
<comment type="catalytic activity">
    <reaction evidence="5">
        <text>glucuronate acceptor + UDP-alpha-D-glucuronate = acceptor beta-D-glucuronoside + UDP + H(+)</text>
        <dbReference type="Rhea" id="RHEA:21032"/>
        <dbReference type="ChEBI" id="CHEBI:15378"/>
        <dbReference type="ChEBI" id="CHEBI:58052"/>
        <dbReference type="ChEBI" id="CHEBI:58223"/>
        <dbReference type="ChEBI" id="CHEBI:132367"/>
        <dbReference type="ChEBI" id="CHEBI:132368"/>
        <dbReference type="EC" id="2.4.1.17"/>
    </reaction>
</comment>
<organism evidence="6 7">
    <name type="scientific">Pyrocoelia pectoralis</name>
    <dbReference type="NCBI Taxonomy" id="417401"/>
    <lineage>
        <taxon>Eukaryota</taxon>
        <taxon>Metazoa</taxon>
        <taxon>Ecdysozoa</taxon>
        <taxon>Arthropoda</taxon>
        <taxon>Hexapoda</taxon>
        <taxon>Insecta</taxon>
        <taxon>Pterygota</taxon>
        <taxon>Neoptera</taxon>
        <taxon>Endopterygota</taxon>
        <taxon>Coleoptera</taxon>
        <taxon>Polyphaga</taxon>
        <taxon>Elateriformia</taxon>
        <taxon>Elateroidea</taxon>
        <taxon>Lampyridae</taxon>
        <taxon>Lampyrinae</taxon>
        <taxon>Pyrocoelia</taxon>
    </lineage>
</organism>
<dbReference type="InterPro" id="IPR002213">
    <property type="entry name" value="UDP_glucos_trans"/>
</dbReference>
<dbReference type="PROSITE" id="PS00375">
    <property type="entry name" value="UDPGT"/>
    <property type="match status" value="1"/>
</dbReference>
<keyword evidence="5" id="KW-1133">Transmembrane helix</keyword>
<keyword evidence="5" id="KW-0732">Signal</keyword>
<dbReference type="PANTHER" id="PTHR48043">
    <property type="entry name" value="EG:EG0003.4 PROTEIN-RELATED"/>
    <property type="match status" value="1"/>
</dbReference>
<feature type="chain" id="PRO_5042667894" description="UDP-glucuronosyltransferase" evidence="5">
    <location>
        <begin position="32"/>
        <end position="515"/>
    </location>
</feature>
<keyword evidence="5" id="KW-0472">Membrane</keyword>
<comment type="caution">
    <text evidence="6">The sequence shown here is derived from an EMBL/GenBank/DDBJ whole genome shotgun (WGS) entry which is preliminary data.</text>
</comment>
<evidence type="ECO:0000313" key="6">
    <source>
        <dbReference type="EMBL" id="KAK5639987.1"/>
    </source>
</evidence>
<name>A0AAN7V2P0_9COLE</name>
<sequence>MQSKRYGVEMKIIVRLLIVLVLFTHTGDTDAARILGIVPTPSISHQVVFQPLWRELSLRGHQVTTITTDPIKDPTLTNLTEIDLHFSYEAWDKIIMKSVLAFNDNPITGILALLEQGLDITDEQLRHASLQSFLKSDQQFDLAIIESVTPAMFAFAEKFQCPFISMVSMDGFTSLYKSMGNPTHPVLFPDAIYPYDENMSFSQRLGSVISTNVMNLIIAYSSFSQDQLVKKYFGENYPSVDDLMGNASMLFVNSDPILHKIRPLVPTVVQIGGGSHLRPPKPLPHDLKEKLDNAENGFIYFSLGSNVKSKDIPMETRTTILETFSELPYTVLWKFEAENLPNKPDNVIISKWLPQQDVLRHPNIKLFITQGGLQSSDETIHIGVPIVGMPFFADQAANTKRMVAKGMGLSVEYTALEKNDFKAKILEELAALVQDQPMTGLERAVWWSEYVIRHKGAAHLRSPLLDIPWYQYLLLDVIAVLLFGFTFSVYILYILVRSLYRLIRRILNDDEKKLK</sequence>
<evidence type="ECO:0000256" key="4">
    <source>
        <dbReference type="RuleBase" id="RU003718"/>
    </source>
</evidence>
<accession>A0AAN7V2P0</accession>
<dbReference type="EMBL" id="JAVRBK010000008">
    <property type="protein sequence ID" value="KAK5639987.1"/>
    <property type="molecule type" value="Genomic_DNA"/>
</dbReference>
<dbReference type="InterPro" id="IPR050271">
    <property type="entry name" value="UDP-glycosyltransferase"/>
</dbReference>
<dbReference type="PANTHER" id="PTHR48043:SF159">
    <property type="entry name" value="EG:EG0003.4 PROTEIN-RELATED"/>
    <property type="match status" value="1"/>
</dbReference>
<keyword evidence="5" id="KW-0812">Transmembrane</keyword>
<dbReference type="GO" id="GO:0016020">
    <property type="term" value="C:membrane"/>
    <property type="evidence" value="ECO:0007669"/>
    <property type="project" value="UniProtKB-SubCell"/>
</dbReference>
<evidence type="ECO:0000256" key="5">
    <source>
        <dbReference type="RuleBase" id="RU362059"/>
    </source>
</evidence>
<dbReference type="FunFam" id="3.40.50.2000:FF:000050">
    <property type="entry name" value="UDP-glucuronosyltransferase"/>
    <property type="match status" value="1"/>
</dbReference>
<dbReference type="Gene3D" id="3.40.50.2000">
    <property type="entry name" value="Glycogen Phosphorylase B"/>
    <property type="match status" value="2"/>
</dbReference>
<evidence type="ECO:0000256" key="3">
    <source>
        <dbReference type="ARBA" id="ARBA00022679"/>
    </source>
</evidence>
<comment type="subcellular location">
    <subcellularLocation>
        <location evidence="5">Membrane</location>
        <topology evidence="5">Single-pass membrane protein</topology>
    </subcellularLocation>
</comment>
<proteinExistence type="inferred from homology"/>
<feature type="transmembrane region" description="Helical" evidence="5">
    <location>
        <begin position="469"/>
        <end position="496"/>
    </location>
</feature>
<evidence type="ECO:0000313" key="7">
    <source>
        <dbReference type="Proteomes" id="UP001329430"/>
    </source>
</evidence>
<dbReference type="CDD" id="cd03784">
    <property type="entry name" value="GT1_Gtf-like"/>
    <property type="match status" value="1"/>
</dbReference>
<dbReference type="GO" id="GO:0015020">
    <property type="term" value="F:glucuronosyltransferase activity"/>
    <property type="evidence" value="ECO:0007669"/>
    <property type="project" value="UniProtKB-EC"/>
</dbReference>
<dbReference type="AlphaFoldDB" id="A0AAN7V2P0"/>
<reference evidence="6 7" key="1">
    <citation type="journal article" date="2024" name="Insects">
        <title>An Improved Chromosome-Level Genome Assembly of the Firefly Pyrocoelia pectoralis.</title>
        <authorList>
            <person name="Fu X."/>
            <person name="Meyer-Rochow V.B."/>
            <person name="Ballantyne L."/>
            <person name="Zhu X."/>
        </authorList>
    </citation>
    <scope>NUCLEOTIDE SEQUENCE [LARGE SCALE GENOMIC DNA]</scope>
    <source>
        <strain evidence="6">XCY_ONT2</strain>
    </source>
</reference>
<dbReference type="Pfam" id="PF00201">
    <property type="entry name" value="UDPGT"/>
    <property type="match status" value="1"/>
</dbReference>
<comment type="similarity">
    <text evidence="1 4">Belongs to the UDP-glycosyltransferase family.</text>
</comment>
<dbReference type="InterPro" id="IPR035595">
    <property type="entry name" value="UDP_glycos_trans_CS"/>
</dbReference>
<dbReference type="EC" id="2.4.1.17" evidence="5"/>
<dbReference type="SUPFAM" id="SSF53756">
    <property type="entry name" value="UDP-Glycosyltransferase/glycogen phosphorylase"/>
    <property type="match status" value="1"/>
</dbReference>
<evidence type="ECO:0000256" key="2">
    <source>
        <dbReference type="ARBA" id="ARBA00022676"/>
    </source>
</evidence>